<evidence type="ECO:0000256" key="3">
    <source>
        <dbReference type="ARBA" id="ARBA00022692"/>
    </source>
</evidence>
<feature type="transmembrane region" description="Helical" evidence="6">
    <location>
        <begin position="182"/>
        <end position="201"/>
    </location>
</feature>
<gene>
    <name evidence="8" type="ORF">GCM10010102_03570</name>
</gene>
<evidence type="ECO:0000313" key="8">
    <source>
        <dbReference type="EMBL" id="GGM10998.1"/>
    </source>
</evidence>
<feature type="transmembrane region" description="Helical" evidence="6">
    <location>
        <begin position="43"/>
        <end position="61"/>
    </location>
</feature>
<reference evidence="8" key="1">
    <citation type="journal article" date="2014" name="Int. J. Syst. Evol. Microbiol.">
        <title>Complete genome sequence of Corynebacterium casei LMG S-19264T (=DSM 44701T), isolated from a smear-ripened cheese.</title>
        <authorList>
            <consortium name="US DOE Joint Genome Institute (JGI-PGF)"/>
            <person name="Walter F."/>
            <person name="Albersmeier A."/>
            <person name="Kalinowski J."/>
            <person name="Ruckert C."/>
        </authorList>
    </citation>
    <scope>NUCLEOTIDE SEQUENCE</scope>
    <source>
        <strain evidence="8">JCM 3051</strain>
    </source>
</reference>
<comment type="caution">
    <text evidence="8">The sequence shown here is derived from an EMBL/GenBank/DDBJ whole genome shotgun (WGS) entry which is preliminary data.</text>
</comment>
<evidence type="ECO:0000313" key="9">
    <source>
        <dbReference type="Proteomes" id="UP000655589"/>
    </source>
</evidence>
<dbReference type="EMBL" id="BMPT01000001">
    <property type="protein sequence ID" value="GGM10998.1"/>
    <property type="molecule type" value="Genomic_DNA"/>
</dbReference>
<keyword evidence="9" id="KW-1185">Reference proteome</keyword>
<feature type="transmembrane region" description="Helical" evidence="6">
    <location>
        <begin position="88"/>
        <end position="106"/>
    </location>
</feature>
<dbReference type="PANTHER" id="PTHR36115:SF6">
    <property type="entry name" value="PROLINE-RICH ANTIGEN HOMOLOG"/>
    <property type="match status" value="1"/>
</dbReference>
<dbReference type="GO" id="GO:0005886">
    <property type="term" value="C:plasma membrane"/>
    <property type="evidence" value="ECO:0007669"/>
    <property type="project" value="UniProtKB-SubCell"/>
</dbReference>
<evidence type="ECO:0000259" key="7">
    <source>
        <dbReference type="Pfam" id="PF06271"/>
    </source>
</evidence>
<sequence>MGTGAGVEAGAGTADVVVDDGHVGSGQVEDAAGPRYATWPLRVVAALADNAILAGVAWLALGSPDHPSTTFVFGGPNRGVPLDDPRSLVPAAALVLLLVLQGLTGWTPAKLLVGIRVLDARTSRPAGVPRTLARTVLHLVDAIFLIGYLRPLWHERRQTFADSLVGTVVVFDDPVLPRRPRLVLYAAAVTVVVLGLGYGCVPISGSRSTALEYVASCEVRGVGPALAVGTVSVGGTVSSERDQRLWTVRETRVLHPGAHLTWTSDPSAREVDYRVEVEAGSEGEPRAVAASWSVGTGDATESAGEVDHWRRPAPDGDLHEVRGEVVEGLPLGDGAPVRVTVRLLADGEEVAACVATPDDVAAATAG</sequence>
<keyword evidence="3 6" id="KW-0812">Transmembrane</keyword>
<organism evidence="8 9">
    <name type="scientific">Promicromonospora citrea</name>
    <dbReference type="NCBI Taxonomy" id="43677"/>
    <lineage>
        <taxon>Bacteria</taxon>
        <taxon>Bacillati</taxon>
        <taxon>Actinomycetota</taxon>
        <taxon>Actinomycetes</taxon>
        <taxon>Micrococcales</taxon>
        <taxon>Promicromonosporaceae</taxon>
        <taxon>Promicromonospora</taxon>
    </lineage>
</organism>
<dbReference type="InterPro" id="IPR010432">
    <property type="entry name" value="RDD"/>
</dbReference>
<evidence type="ECO:0000256" key="2">
    <source>
        <dbReference type="ARBA" id="ARBA00022475"/>
    </source>
</evidence>
<keyword evidence="4 6" id="KW-1133">Transmembrane helix</keyword>
<protein>
    <recommendedName>
        <fullName evidence="7">RDD domain-containing protein</fullName>
    </recommendedName>
</protein>
<name>A0A8H9L259_9MICO</name>
<dbReference type="RefSeq" id="WP_171106094.1">
    <property type="nucleotide sequence ID" value="NZ_BMPT01000001.1"/>
</dbReference>
<evidence type="ECO:0000256" key="6">
    <source>
        <dbReference type="SAM" id="Phobius"/>
    </source>
</evidence>
<keyword evidence="5 6" id="KW-0472">Membrane</keyword>
<dbReference type="PANTHER" id="PTHR36115">
    <property type="entry name" value="PROLINE-RICH ANTIGEN HOMOLOG-RELATED"/>
    <property type="match status" value="1"/>
</dbReference>
<keyword evidence="2" id="KW-1003">Cell membrane</keyword>
<dbReference type="Pfam" id="PF06271">
    <property type="entry name" value="RDD"/>
    <property type="match status" value="1"/>
</dbReference>
<evidence type="ECO:0000256" key="4">
    <source>
        <dbReference type="ARBA" id="ARBA00022989"/>
    </source>
</evidence>
<dbReference type="AlphaFoldDB" id="A0A8H9L259"/>
<accession>A0A8H9L259</accession>
<comment type="subcellular location">
    <subcellularLocation>
        <location evidence="1">Cell membrane</location>
        <topology evidence="1">Multi-pass membrane protein</topology>
    </subcellularLocation>
</comment>
<reference evidence="8" key="2">
    <citation type="submission" date="2020-09" db="EMBL/GenBank/DDBJ databases">
        <authorList>
            <person name="Sun Q."/>
            <person name="Ohkuma M."/>
        </authorList>
    </citation>
    <scope>NUCLEOTIDE SEQUENCE</scope>
    <source>
        <strain evidence="8">JCM 3051</strain>
    </source>
</reference>
<evidence type="ECO:0000256" key="1">
    <source>
        <dbReference type="ARBA" id="ARBA00004651"/>
    </source>
</evidence>
<dbReference type="InterPro" id="IPR051791">
    <property type="entry name" value="Pra-immunoreactive"/>
</dbReference>
<dbReference type="Proteomes" id="UP000655589">
    <property type="component" value="Unassembled WGS sequence"/>
</dbReference>
<evidence type="ECO:0000256" key="5">
    <source>
        <dbReference type="ARBA" id="ARBA00023136"/>
    </source>
</evidence>
<proteinExistence type="predicted"/>
<feature type="domain" description="RDD" evidence="7">
    <location>
        <begin position="36"/>
        <end position="164"/>
    </location>
</feature>